<evidence type="ECO:0000313" key="2">
    <source>
        <dbReference type="Proteomes" id="UP001348805"/>
    </source>
</evidence>
<accession>A0ABZ0Z078</accession>
<reference evidence="1 2" key="1">
    <citation type="submission" date="2023-11" db="EMBL/GenBank/DDBJ databases">
        <authorList>
            <person name="Cook R."/>
            <person name="Crisci M."/>
            <person name="Pye H."/>
            <person name="Adriaenssens E."/>
            <person name="Santini J."/>
        </authorList>
    </citation>
    <scope>NUCLEOTIDE SEQUENCE [LARGE SCALE GENOMIC DNA]</scope>
    <source>
        <strain evidence="1">Lak_Megaphage_RVC_AP3_GC26</strain>
    </source>
</reference>
<evidence type="ECO:0000313" key="1">
    <source>
        <dbReference type="EMBL" id="WQJ51342.1"/>
    </source>
</evidence>
<proteinExistence type="predicted"/>
<name>A0ABZ0Z078_9CAUD</name>
<dbReference type="Proteomes" id="UP001348805">
    <property type="component" value="Segment"/>
</dbReference>
<dbReference type="EMBL" id="OR769219">
    <property type="protein sequence ID" value="WQJ51342.1"/>
    <property type="molecule type" value="Genomic_DNA"/>
</dbReference>
<keyword evidence="2" id="KW-1185">Reference proteome</keyword>
<protein>
    <submittedName>
        <fullName evidence="1">Uncharacterized protein</fullName>
    </submittedName>
</protein>
<sequence>MIKFKNKNVERETEIRYLTYITGRSYSHNDGVKHLTNVIQKIMSNNDNNGKYLNEIVYADVIPYIYGYQETHTIYYVYVIVKRTYYKDMYESLYAFNRALEEKEIKL</sequence>
<organism evidence="1 2">
    <name type="scientific">phage Lak_Megaphage_RVC_AP3_GC26</name>
    <dbReference type="NCBI Taxonomy" id="3109225"/>
    <lineage>
        <taxon>Viruses</taxon>
        <taxon>Duplodnaviria</taxon>
        <taxon>Heunggongvirae</taxon>
        <taxon>Uroviricota</taxon>
        <taxon>Caudoviricetes</taxon>
        <taxon>Caudoviricetes code 15 clade</taxon>
    </lineage>
</organism>